<dbReference type="RefSeq" id="WP_249333836.1">
    <property type="nucleotide sequence ID" value="NZ_JACRSY010000036.1"/>
</dbReference>
<comment type="caution">
    <text evidence="1">The sequence shown here is derived from an EMBL/GenBank/DDBJ whole genome shotgun (WGS) entry which is preliminary data.</text>
</comment>
<organism evidence="1 2">
    <name type="scientific">Zhenhengia yiwuensis</name>
    <dbReference type="NCBI Taxonomy" id="2763666"/>
    <lineage>
        <taxon>Bacteria</taxon>
        <taxon>Bacillati</taxon>
        <taxon>Bacillota</taxon>
        <taxon>Clostridia</taxon>
        <taxon>Lachnospirales</taxon>
        <taxon>Lachnospiraceae</taxon>
        <taxon>Zhenhengia</taxon>
    </lineage>
</organism>
<dbReference type="AlphaFoldDB" id="A0A926IG09"/>
<sequence>MGNVDRSVVRQICELQEELLERSKEVSGIQRKLLEGGMGRYPNLGNIVEGARRDVLMIKDQIKKIDSFVDKNM</sequence>
<accession>A0A926IG09</accession>
<dbReference type="EMBL" id="JACRSY010000036">
    <property type="protein sequence ID" value="MBC8581091.1"/>
    <property type="molecule type" value="Genomic_DNA"/>
</dbReference>
<evidence type="ECO:0000313" key="1">
    <source>
        <dbReference type="EMBL" id="MBC8581091.1"/>
    </source>
</evidence>
<dbReference type="Proteomes" id="UP000655830">
    <property type="component" value="Unassembled WGS sequence"/>
</dbReference>
<proteinExistence type="predicted"/>
<name>A0A926IG09_9FIRM</name>
<evidence type="ECO:0000313" key="2">
    <source>
        <dbReference type="Proteomes" id="UP000655830"/>
    </source>
</evidence>
<gene>
    <name evidence="1" type="ORF">H8718_16360</name>
</gene>
<reference evidence="1" key="1">
    <citation type="submission" date="2020-08" db="EMBL/GenBank/DDBJ databases">
        <title>Genome public.</title>
        <authorList>
            <person name="Liu C."/>
            <person name="Sun Q."/>
        </authorList>
    </citation>
    <scope>NUCLEOTIDE SEQUENCE</scope>
    <source>
        <strain evidence="1">NSJ-12</strain>
    </source>
</reference>
<protein>
    <submittedName>
        <fullName evidence="1">Uncharacterized protein</fullName>
    </submittedName>
</protein>
<keyword evidence="2" id="KW-1185">Reference proteome</keyword>